<dbReference type="Proteomes" id="UP000517765">
    <property type="component" value="Unassembled WGS sequence"/>
</dbReference>
<feature type="compositionally biased region" description="Low complexity" evidence="1">
    <location>
        <begin position="55"/>
        <end position="67"/>
    </location>
</feature>
<dbReference type="Pfam" id="PF09481">
    <property type="entry name" value="CRISPR_Cse1"/>
    <property type="match status" value="1"/>
</dbReference>
<evidence type="ECO:0000313" key="4">
    <source>
        <dbReference type="EMBL" id="MQS04157.1"/>
    </source>
</evidence>
<dbReference type="InterPro" id="IPR013381">
    <property type="entry name" value="CRISPR-assoc_prot_Cse1"/>
</dbReference>
<comment type="caution">
    <text evidence="4">The sequence shown here is derived from an EMBL/GenBank/DDBJ whole genome shotgun (WGS) entry which is preliminary data.</text>
</comment>
<proteinExistence type="predicted"/>
<feature type="region of interest" description="Disordered" evidence="1">
    <location>
        <begin position="357"/>
        <end position="386"/>
    </location>
</feature>
<name>A0A5P0YX39_9ACTN</name>
<dbReference type="EMBL" id="JABJWZ010000230">
    <property type="protein sequence ID" value="MBB1255662.1"/>
    <property type="molecule type" value="Genomic_DNA"/>
</dbReference>
<protein>
    <submittedName>
        <fullName evidence="4">Type I-E CRISPR-associated protein Cse1/CasA</fullName>
    </submittedName>
</protein>
<dbReference type="Proteomes" id="UP000320857">
    <property type="component" value="Unassembled WGS sequence"/>
</dbReference>
<evidence type="ECO:0000313" key="3">
    <source>
        <dbReference type="EMBL" id="MBB1261793.1"/>
    </source>
</evidence>
<feature type="region of interest" description="Disordered" evidence="1">
    <location>
        <begin position="37"/>
        <end position="68"/>
    </location>
</feature>
<reference evidence="2" key="3">
    <citation type="journal article" name="Syst. Appl. Microbiol.">
        <title>Streptomyces alkaliterrae sp. nov., isolated from an alkaline soil, and emended descriptions of Streptomyces alkaliphilus, Streptomyces calidiresistens and Streptomyces durbertensis.</title>
        <authorList>
            <person name="Swiecimska M."/>
            <person name="Golinska P."/>
            <person name="Nouioui I."/>
            <person name="Wypij M."/>
            <person name="Rai M."/>
            <person name="Sangal V."/>
            <person name="Goodfellow M."/>
        </authorList>
    </citation>
    <scope>NUCLEOTIDE SEQUENCE</scope>
    <source>
        <strain evidence="2">OF3</strain>
        <strain evidence="3">OF8</strain>
    </source>
</reference>
<dbReference type="AlphaFoldDB" id="A0A5P0YX39"/>
<evidence type="ECO:0000313" key="6">
    <source>
        <dbReference type="Proteomes" id="UP000517765"/>
    </source>
</evidence>
<dbReference type="RefSeq" id="WP_143649874.1">
    <property type="nucleotide sequence ID" value="NZ_JABJWZ010000230.1"/>
</dbReference>
<sequence>GWAGNLGGVLVEGRTLRETLLLNLVAREEQELLRQGAGDMPVWRRPRPPGPAPRPAAEAATRPAGPRDLYTWQSRRVRLHHDGNRVHGVLLAYGDALAAHNMHGREPMSGWRRSEAQEKKHGLPLVYMPRTHDPSRSAWRGLAALVTGQPGGGQTTTAQRQEAAPGKRPGVLEWLALLTDESELEEDFPVRARLFGCVYGTQQSVIDELVDDSVSMPVVLLKEADAGLGGAAVKAVSDADDAVRALGDLATDLARAAGADHEPRRQEARDLGYGTLDGPFRGWLAGLRPGQDPEGVRTAWQQLALTHIRTLGRDLVADAGDDAWEGRTVRAKAGSFWLNTASADLAFRRRLRTALSRAFPDDPDGSDAPVTPDESAQPQPTEENPV</sequence>
<dbReference type="OrthoDB" id="3187690at2"/>
<reference evidence="6 7" key="2">
    <citation type="submission" date="2020-05" db="EMBL/GenBank/DDBJ databases">
        <title>Classification of alakaliphilic streptomycetes isolated from an alkaline soil next to Lonar Crater, India and a proposal for the recognition of Streptomyces alkaliterrae sp. nov.</title>
        <authorList>
            <person name="Golinska P."/>
        </authorList>
    </citation>
    <scope>NUCLEOTIDE SEQUENCE [LARGE SCALE GENOMIC DNA]</scope>
    <source>
        <strain evidence="7">OF3</strain>
        <strain evidence="6">OF8</strain>
    </source>
</reference>
<evidence type="ECO:0000313" key="2">
    <source>
        <dbReference type="EMBL" id="MBB1255662.1"/>
    </source>
</evidence>
<evidence type="ECO:0000313" key="7">
    <source>
        <dbReference type="Proteomes" id="UP000525686"/>
    </source>
</evidence>
<reference evidence="4 5" key="1">
    <citation type="submission" date="2019-10" db="EMBL/GenBank/DDBJ databases">
        <title>Streptomyces sp. nov., a novel actinobacterium isolated from alkaline environment.</title>
        <authorList>
            <person name="Golinska P."/>
        </authorList>
    </citation>
    <scope>NUCLEOTIDE SEQUENCE [LARGE SCALE GENOMIC DNA]</scope>
    <source>
        <strain evidence="4 5">OF1</strain>
    </source>
</reference>
<evidence type="ECO:0000256" key="1">
    <source>
        <dbReference type="SAM" id="MobiDB-lite"/>
    </source>
</evidence>
<dbReference type="EMBL" id="JABJXA010000211">
    <property type="protein sequence ID" value="MBB1261793.1"/>
    <property type="molecule type" value="Genomic_DNA"/>
</dbReference>
<dbReference type="NCBIfam" id="TIGR02547">
    <property type="entry name" value="casA_cse1"/>
    <property type="match status" value="1"/>
</dbReference>
<evidence type="ECO:0000313" key="5">
    <source>
        <dbReference type="Proteomes" id="UP000320857"/>
    </source>
</evidence>
<feature type="compositionally biased region" description="Polar residues" evidence="1">
    <location>
        <begin position="374"/>
        <end position="386"/>
    </location>
</feature>
<dbReference type="Proteomes" id="UP000525686">
    <property type="component" value="Unassembled WGS sequence"/>
</dbReference>
<gene>
    <name evidence="4" type="primary">casA</name>
    <name evidence="4" type="ORF">FNX44_020235</name>
    <name evidence="2" type="ORF">H3146_20210</name>
    <name evidence="3" type="ORF">H3147_23690</name>
</gene>
<accession>A0A5P0YX39</accession>
<dbReference type="EMBL" id="VJYK02000247">
    <property type="protein sequence ID" value="MQS04157.1"/>
    <property type="molecule type" value="Genomic_DNA"/>
</dbReference>
<keyword evidence="5" id="KW-1185">Reference proteome</keyword>
<organism evidence="4 5">
    <name type="scientific">Streptomyces alkaliterrae</name>
    <dbReference type="NCBI Taxonomy" id="2213162"/>
    <lineage>
        <taxon>Bacteria</taxon>
        <taxon>Bacillati</taxon>
        <taxon>Actinomycetota</taxon>
        <taxon>Actinomycetes</taxon>
        <taxon>Kitasatosporales</taxon>
        <taxon>Streptomycetaceae</taxon>
        <taxon>Streptomyces</taxon>
    </lineage>
</organism>
<feature type="non-terminal residue" evidence="4">
    <location>
        <position position="1"/>
    </location>
</feature>
<dbReference type="Gene3D" id="1.10.132.100">
    <property type="match status" value="1"/>
</dbReference>